<protein>
    <submittedName>
        <fullName evidence="7">Bacterial regulatory, luxR family protein</fullName>
    </submittedName>
</protein>
<dbReference type="PROSITE" id="PS50043">
    <property type="entry name" value="HTH_LUXR_2"/>
    <property type="match status" value="1"/>
</dbReference>
<dbReference type="Gene3D" id="3.40.50.2300">
    <property type="match status" value="1"/>
</dbReference>
<dbReference type="InterPro" id="IPR058245">
    <property type="entry name" value="NreC/VraR/RcsB-like_REC"/>
</dbReference>
<dbReference type="InterPro" id="IPR016032">
    <property type="entry name" value="Sig_transdc_resp-reg_C-effctor"/>
</dbReference>
<keyword evidence="1 3" id="KW-0597">Phosphoprotein</keyword>
<dbReference type="InterPro" id="IPR036388">
    <property type="entry name" value="WH-like_DNA-bd_sf"/>
</dbReference>
<evidence type="ECO:0000259" key="6">
    <source>
        <dbReference type="PROSITE" id="PS50110"/>
    </source>
</evidence>
<dbReference type="Pfam" id="PF00072">
    <property type="entry name" value="Response_reg"/>
    <property type="match status" value="1"/>
</dbReference>
<evidence type="ECO:0000256" key="3">
    <source>
        <dbReference type="PROSITE-ProRule" id="PRU00169"/>
    </source>
</evidence>
<name>A0A2R3IQ90_9PSED</name>
<dbReference type="CDD" id="cd06170">
    <property type="entry name" value="LuxR_C_like"/>
    <property type="match status" value="1"/>
</dbReference>
<dbReference type="InterPro" id="IPR051015">
    <property type="entry name" value="EvgA-like"/>
</dbReference>
<evidence type="ECO:0000259" key="5">
    <source>
        <dbReference type="PROSITE" id="PS50043"/>
    </source>
</evidence>
<keyword evidence="8" id="KW-1185">Reference proteome</keyword>
<dbReference type="InterPro" id="IPR011006">
    <property type="entry name" value="CheY-like_superfamily"/>
</dbReference>
<evidence type="ECO:0000256" key="1">
    <source>
        <dbReference type="ARBA" id="ARBA00022553"/>
    </source>
</evidence>
<dbReference type="SMART" id="SM00421">
    <property type="entry name" value="HTH_LUXR"/>
    <property type="match status" value="1"/>
</dbReference>
<dbReference type="EMBL" id="CP027169">
    <property type="protein sequence ID" value="AVK04080.1"/>
    <property type="molecule type" value="Genomic_DNA"/>
</dbReference>
<dbReference type="InterPro" id="IPR001789">
    <property type="entry name" value="Sig_transdc_resp-reg_receiver"/>
</dbReference>
<organism evidence="7 8">
    <name type="scientific">Pseudomonas paraeruginosa</name>
    <dbReference type="NCBI Taxonomy" id="2994495"/>
    <lineage>
        <taxon>Bacteria</taxon>
        <taxon>Pseudomonadati</taxon>
        <taxon>Pseudomonadota</taxon>
        <taxon>Gammaproteobacteria</taxon>
        <taxon>Pseudomonadales</taxon>
        <taxon>Pseudomonadaceae</taxon>
        <taxon>Pseudomonas</taxon>
    </lineage>
</organism>
<dbReference type="PROSITE" id="PS50110">
    <property type="entry name" value="RESPONSE_REGULATORY"/>
    <property type="match status" value="1"/>
</dbReference>
<proteinExistence type="predicted"/>
<feature type="compositionally biased region" description="Polar residues" evidence="4">
    <location>
        <begin position="235"/>
        <end position="244"/>
    </location>
</feature>
<dbReference type="GO" id="GO:0003677">
    <property type="term" value="F:DNA binding"/>
    <property type="evidence" value="ECO:0007669"/>
    <property type="project" value="UniProtKB-KW"/>
</dbReference>
<dbReference type="PRINTS" id="PR00038">
    <property type="entry name" value="HTHLUXR"/>
</dbReference>
<dbReference type="GO" id="GO:0000160">
    <property type="term" value="P:phosphorelay signal transduction system"/>
    <property type="evidence" value="ECO:0007669"/>
    <property type="project" value="InterPro"/>
</dbReference>
<dbReference type="GO" id="GO:0006355">
    <property type="term" value="P:regulation of DNA-templated transcription"/>
    <property type="evidence" value="ECO:0007669"/>
    <property type="project" value="InterPro"/>
</dbReference>
<dbReference type="SUPFAM" id="SSF46894">
    <property type="entry name" value="C-terminal effector domain of the bipartite response regulators"/>
    <property type="match status" value="1"/>
</dbReference>
<gene>
    <name evidence="7" type="ORF">CSB93_4172</name>
</gene>
<dbReference type="Gene3D" id="1.10.10.10">
    <property type="entry name" value="Winged helix-like DNA-binding domain superfamily/Winged helix DNA-binding domain"/>
    <property type="match status" value="1"/>
</dbReference>
<dbReference type="InterPro" id="IPR000792">
    <property type="entry name" value="Tscrpt_reg_LuxR_C"/>
</dbReference>
<dbReference type="CDD" id="cd17535">
    <property type="entry name" value="REC_NarL-like"/>
    <property type="match status" value="1"/>
</dbReference>
<feature type="domain" description="HTH luxR-type" evidence="5">
    <location>
        <begin position="148"/>
        <end position="213"/>
    </location>
</feature>
<dbReference type="SMART" id="SM00448">
    <property type="entry name" value="REC"/>
    <property type="match status" value="1"/>
</dbReference>
<keyword evidence="2" id="KW-0238">DNA-binding</keyword>
<feature type="region of interest" description="Disordered" evidence="4">
    <location>
        <begin position="225"/>
        <end position="244"/>
    </location>
</feature>
<dbReference type="AlphaFoldDB" id="A0A2R3IQ90"/>
<dbReference type="PANTHER" id="PTHR45566">
    <property type="entry name" value="HTH-TYPE TRANSCRIPTIONAL REGULATOR YHJB-RELATED"/>
    <property type="match status" value="1"/>
</dbReference>
<evidence type="ECO:0000313" key="7">
    <source>
        <dbReference type="EMBL" id="AVK04080.1"/>
    </source>
</evidence>
<feature type="modified residue" description="4-aspartylphosphate" evidence="3">
    <location>
        <position position="64"/>
    </location>
</feature>
<dbReference type="Proteomes" id="UP000238390">
    <property type="component" value="Chromosome"/>
</dbReference>
<feature type="domain" description="Response regulatory" evidence="6">
    <location>
        <begin position="10"/>
        <end position="129"/>
    </location>
</feature>
<accession>A0A2R3IQ90</accession>
<dbReference type="Pfam" id="PF00196">
    <property type="entry name" value="GerE"/>
    <property type="match status" value="1"/>
</dbReference>
<evidence type="ECO:0000256" key="2">
    <source>
        <dbReference type="ARBA" id="ARBA00023125"/>
    </source>
</evidence>
<reference evidence="7 8" key="1">
    <citation type="submission" date="2018-02" db="EMBL/GenBank/DDBJ databases">
        <title>FDA/CDC Antimicrobial Resistant Isolate Bank Genome Sequencing.</title>
        <authorList>
            <person name="Benahmed F.H."/>
            <person name="Lutgring J.D."/>
            <person name="Yoo B."/>
            <person name="Machado M."/>
            <person name="Brown A."/>
            <person name="McAllister G."/>
            <person name="Perry A."/>
            <person name="Halpin A.L."/>
            <person name="Vavikolanu K."/>
            <person name="Ott S."/>
            <person name="Zhao X."/>
            <person name="Tallon L.J."/>
            <person name="Sadzewicz L."/>
            <person name="Aluvathingal J."/>
            <person name="Nadendla S."/>
            <person name="Voskania-kordi A."/>
            <person name="Simonyan V."/>
            <person name="Patel J."/>
            <person name="Shawar R.M."/>
        </authorList>
    </citation>
    <scope>NUCLEOTIDE SEQUENCE [LARGE SCALE GENOMIC DNA]</scope>
    <source>
        <strain evidence="7 8">AR_0356</strain>
    </source>
</reference>
<dbReference type="PANTHER" id="PTHR45566:SF2">
    <property type="entry name" value="NARL SUBFAMILY"/>
    <property type="match status" value="1"/>
</dbReference>
<evidence type="ECO:0000256" key="4">
    <source>
        <dbReference type="SAM" id="MobiDB-lite"/>
    </source>
</evidence>
<evidence type="ECO:0000313" key="8">
    <source>
        <dbReference type="Proteomes" id="UP000238390"/>
    </source>
</evidence>
<dbReference type="SUPFAM" id="SSF52172">
    <property type="entry name" value="CheY-like"/>
    <property type="match status" value="1"/>
</dbReference>
<sequence length="244" mass="26112">MPSTRSLPARVIVADDYPLFRDGLKRVVRRYLPQSAVSLADSFDEVLRQAQACPAEPPVLFVLDLQLPGLAAPQSIDRLRRAYRNSSIVIVSMLDDPCLVDEVLAAGADGYLGKSLEAGEIGAALRALGSDEPVVRLRSEGASPARPGQDRVDALTPRQRAVLRLIVDGLSNKQIGRALSISPFTVRIHVSSLLRTLDVSTRAAAAALAVKAGVQGNCAEVPRGVAENHRAKTSPRLSQSLPRT</sequence>